<evidence type="ECO:0000313" key="1">
    <source>
        <dbReference type="EMBL" id="KAJ7661179.1"/>
    </source>
</evidence>
<name>A0AAD7CSG3_MYCRO</name>
<proteinExistence type="predicted"/>
<sequence>MAMPDSVLWLKKQKKRKHDEPTGSTQVLGRGIRKLAVLYGEISHIIAASQQLERDPYPDDHGIDKLSEDVTEEELEWLEEKCRAPIAKMDPADAAGYFTLIQKGVNDACSEDLRRVTRGIANRINAGIDKCELAVFDHTLSITTTNEDGKRVILQQRAPTLHPSDRSTRGSPHNICGSLLSTTDTNWNDARHVVCLVSEQIWSGAIPLGANYFAHVFYEGIQGDPHNVEKGFLQSRYLTGSYKSVFTSPSSVEDEEGENTPPLKKTKSTMPIWKPVAQRLGMNGKVMPRSIAYIAILVYFTLTNASGWTPDYYNILLLQMCNFIVDFFEAPTHGLAACKCANDLLTWWNKYTLPLLMTAQSHSIQGNLPHPRCLCCHSLHGPC</sequence>
<organism evidence="1 2">
    <name type="scientific">Mycena rosella</name>
    <name type="common">Pink bonnet</name>
    <name type="synonym">Agaricus rosellus</name>
    <dbReference type="NCBI Taxonomy" id="1033263"/>
    <lineage>
        <taxon>Eukaryota</taxon>
        <taxon>Fungi</taxon>
        <taxon>Dikarya</taxon>
        <taxon>Basidiomycota</taxon>
        <taxon>Agaricomycotina</taxon>
        <taxon>Agaricomycetes</taxon>
        <taxon>Agaricomycetidae</taxon>
        <taxon>Agaricales</taxon>
        <taxon>Marasmiineae</taxon>
        <taxon>Mycenaceae</taxon>
        <taxon>Mycena</taxon>
    </lineage>
</organism>
<dbReference type="AlphaFoldDB" id="A0AAD7CSG3"/>
<dbReference type="EMBL" id="JARKIE010000251">
    <property type="protein sequence ID" value="KAJ7661179.1"/>
    <property type="molecule type" value="Genomic_DNA"/>
</dbReference>
<dbReference type="Proteomes" id="UP001221757">
    <property type="component" value="Unassembled WGS sequence"/>
</dbReference>
<reference evidence="1" key="1">
    <citation type="submission" date="2023-03" db="EMBL/GenBank/DDBJ databases">
        <title>Massive genome expansion in bonnet fungi (Mycena s.s.) driven by repeated elements and novel gene families across ecological guilds.</title>
        <authorList>
            <consortium name="Lawrence Berkeley National Laboratory"/>
            <person name="Harder C.B."/>
            <person name="Miyauchi S."/>
            <person name="Viragh M."/>
            <person name="Kuo A."/>
            <person name="Thoen E."/>
            <person name="Andreopoulos B."/>
            <person name="Lu D."/>
            <person name="Skrede I."/>
            <person name="Drula E."/>
            <person name="Henrissat B."/>
            <person name="Morin E."/>
            <person name="Kohler A."/>
            <person name="Barry K."/>
            <person name="LaButti K."/>
            <person name="Morin E."/>
            <person name="Salamov A."/>
            <person name="Lipzen A."/>
            <person name="Mereny Z."/>
            <person name="Hegedus B."/>
            <person name="Baldrian P."/>
            <person name="Stursova M."/>
            <person name="Weitz H."/>
            <person name="Taylor A."/>
            <person name="Grigoriev I.V."/>
            <person name="Nagy L.G."/>
            <person name="Martin F."/>
            <person name="Kauserud H."/>
        </authorList>
    </citation>
    <scope>NUCLEOTIDE SEQUENCE</scope>
    <source>
        <strain evidence="1">CBHHK067</strain>
    </source>
</reference>
<gene>
    <name evidence="1" type="ORF">B0H17DRAFT_1212296</name>
</gene>
<protein>
    <submittedName>
        <fullName evidence="1">Uncharacterized protein</fullName>
    </submittedName>
</protein>
<evidence type="ECO:0000313" key="2">
    <source>
        <dbReference type="Proteomes" id="UP001221757"/>
    </source>
</evidence>
<keyword evidence="2" id="KW-1185">Reference proteome</keyword>
<accession>A0AAD7CSG3</accession>
<comment type="caution">
    <text evidence="1">The sequence shown here is derived from an EMBL/GenBank/DDBJ whole genome shotgun (WGS) entry which is preliminary data.</text>
</comment>
<dbReference type="Pfam" id="PF20414">
    <property type="entry name" value="DUF6698"/>
    <property type="match status" value="1"/>
</dbReference>
<dbReference type="InterPro" id="IPR046521">
    <property type="entry name" value="DUF6698"/>
</dbReference>